<feature type="region of interest" description="Disordered" evidence="1">
    <location>
        <begin position="1"/>
        <end position="43"/>
    </location>
</feature>
<keyword evidence="3" id="KW-1185">Reference proteome</keyword>
<protein>
    <recommendedName>
        <fullName evidence="4">F-box domain-containing protein</fullName>
    </recommendedName>
</protein>
<dbReference type="EMBL" id="JAEVFJ010000055">
    <property type="protein sequence ID" value="KAH8079820.1"/>
    <property type="molecule type" value="Genomic_DNA"/>
</dbReference>
<evidence type="ECO:0008006" key="4">
    <source>
        <dbReference type="Google" id="ProtNLM"/>
    </source>
</evidence>
<dbReference type="AlphaFoldDB" id="A0A8K0XKE8"/>
<dbReference type="Gene3D" id="3.80.10.10">
    <property type="entry name" value="Ribonuclease Inhibitor"/>
    <property type="match status" value="1"/>
</dbReference>
<proteinExistence type="predicted"/>
<accession>A0A8K0XKE8</accession>
<dbReference type="SUPFAM" id="SSF52047">
    <property type="entry name" value="RNI-like"/>
    <property type="match status" value="1"/>
</dbReference>
<feature type="compositionally biased region" description="Basic residues" evidence="1">
    <location>
        <begin position="1"/>
        <end position="14"/>
    </location>
</feature>
<dbReference type="OrthoDB" id="2804598at2759"/>
<reference evidence="2" key="1">
    <citation type="journal article" date="2021" name="New Phytol.">
        <title>Evolutionary innovations through gain and loss of genes in the ectomycorrhizal Boletales.</title>
        <authorList>
            <person name="Wu G."/>
            <person name="Miyauchi S."/>
            <person name="Morin E."/>
            <person name="Kuo A."/>
            <person name="Drula E."/>
            <person name="Varga T."/>
            <person name="Kohler A."/>
            <person name="Feng B."/>
            <person name="Cao Y."/>
            <person name="Lipzen A."/>
            <person name="Daum C."/>
            <person name="Hundley H."/>
            <person name="Pangilinan J."/>
            <person name="Johnson J."/>
            <person name="Barry K."/>
            <person name="LaButti K."/>
            <person name="Ng V."/>
            <person name="Ahrendt S."/>
            <person name="Min B."/>
            <person name="Choi I.G."/>
            <person name="Park H."/>
            <person name="Plett J.M."/>
            <person name="Magnuson J."/>
            <person name="Spatafora J.W."/>
            <person name="Nagy L.G."/>
            <person name="Henrissat B."/>
            <person name="Grigoriev I.V."/>
            <person name="Yang Z.L."/>
            <person name="Xu J."/>
            <person name="Martin F.M."/>
        </authorList>
    </citation>
    <scope>NUCLEOTIDE SEQUENCE</scope>
    <source>
        <strain evidence="2">KKN 215</strain>
    </source>
</reference>
<evidence type="ECO:0000256" key="1">
    <source>
        <dbReference type="SAM" id="MobiDB-lite"/>
    </source>
</evidence>
<dbReference type="InterPro" id="IPR032675">
    <property type="entry name" value="LRR_dom_sf"/>
</dbReference>
<organism evidence="2 3">
    <name type="scientific">Cristinia sonorae</name>
    <dbReference type="NCBI Taxonomy" id="1940300"/>
    <lineage>
        <taxon>Eukaryota</taxon>
        <taxon>Fungi</taxon>
        <taxon>Dikarya</taxon>
        <taxon>Basidiomycota</taxon>
        <taxon>Agaricomycotina</taxon>
        <taxon>Agaricomycetes</taxon>
        <taxon>Agaricomycetidae</taxon>
        <taxon>Agaricales</taxon>
        <taxon>Pleurotineae</taxon>
        <taxon>Stephanosporaceae</taxon>
        <taxon>Cristinia</taxon>
    </lineage>
</organism>
<name>A0A8K0XKE8_9AGAR</name>
<sequence>MSQQPQHHHHHRVTSYRQGGALRRPSWRHTGPVGPGQNRFPNPTTRPVYPHLFSISATALAKIYENLNHVDALNLSATCKRLHSQNGLSYKKLIFDVQNAADGYITVRQLTRLVACLRHVPYYGSAVQTIAIRHAGSVVGTFAVHADRIIAEILELTTQLSVFKWCGDAHFSTPCPEHTVKQLRLLPSLRSIHLQGLESPNGTRLKSALEELQTTRPNLQSLKHAVIRCDGSPVYWHGALLYETVGLETLDFADKQQTQHNEMATFARSWGRLNTLVLSSTPMAVRSYVDLMHEGLTNGIWTNLTRFSMDMQVDEATLFQMVQLLSRSPLRRLRLVVAAYNRFCIPGFSPERVSDLLQHLRYLEELILDEYNMSSYTLLPGSWEAWGTHLRAVPSLRILTLPLWFVLDDNRVRLMELHSTLAAFAEEVIDTYLRKPNFQEVRFLNTLGDTKESFVAGGRGRGDGYGEGDGYGGTVMKGYKVLRFQQQVDREAERVGERGSYMVKYLGKQSEAAEADMMFWVPSMLAN</sequence>
<gene>
    <name evidence="2" type="ORF">BXZ70DRAFT_646037</name>
</gene>
<dbReference type="Proteomes" id="UP000813824">
    <property type="component" value="Unassembled WGS sequence"/>
</dbReference>
<evidence type="ECO:0000313" key="3">
    <source>
        <dbReference type="Proteomes" id="UP000813824"/>
    </source>
</evidence>
<comment type="caution">
    <text evidence="2">The sequence shown here is derived from an EMBL/GenBank/DDBJ whole genome shotgun (WGS) entry which is preliminary data.</text>
</comment>
<evidence type="ECO:0000313" key="2">
    <source>
        <dbReference type="EMBL" id="KAH8079820.1"/>
    </source>
</evidence>